<dbReference type="PANTHER" id="PTHR44757">
    <property type="entry name" value="DIGUANYLATE CYCLASE DGCP"/>
    <property type="match status" value="1"/>
</dbReference>
<sequence>MLFQHSSLASRIAASFAALFLVAGGGLFWLWFMGLPSAGIVGERDQRMAQAMRSLEARADLQRGLFVEGIKERRGDVMIVAENTVLAKQVESSDPAAQLTLLRLFDRWQRAYPDRFVGLSVVEPLSGRVLASSEPKDLGQVFAAPELLQRASQAGASELIVQLPAPLRGVAIVRQIRSVDQEGYVSGRLAGVLIATVALQQFVGAEFDEQLAGAGAPIQRLLFDSAGLLLAQSGSLWQGPPLDSGVLAPVLRSGFEGTMVQTSPQGEEILVVYRPVQLSAAQAWTLVHMSPKREALAGLSEKAQSLAWVFFLMGATALLLIRWLAYGLTRPLKSLVGAVDQLGAGDHAVRAPIGGGQSREVLGLSLAFNGMAQAMQKAHQDLEKQVQARTAELQRSEARHRTLFEANADAVMVLDREKVIDSNPAASLLFGVASRDELLGRHPAELSPPAQSNGATSRSEAKRLIEIALQQGSHRFEWLHQRLDDGSTFVAEVRLSRVEIEGQVLMQAVVRDVSARKAAEEQLRLSEENLAITLQSIGDAVIATDPQGVITRMNTAAERLTGWPLADALGRDFSEVFRIVNAQTREPSVSPVQRVIEHGEVVGLANHTALLSRSGEEFQIADSAAPIRDSQGVIVGVVLVFSDVSEDYRMREALGRAVRLLARTGELAKVGGWEIDALTQQMTWSDEVFKITEFNLPSAPSLSEALGLIGADARPIAMEAVQACFEHGQVFDLELPLTTLSGKQKWIRAQGFAERENGVTSKLVGTFQDITERRFNQDQIKSLAFYDPLTNLPNRRLLMDRLEKAQAMALRRGSLGALLFVDLDNFKTLNDTLGHERGDQLLVQIAQRLNTCVRESDSVARLGGDEFVVMLEELSVDPIEALAQANVVGRKILDVLSDSYHLTGNAHHSTPSIGVTLFGERHEAIDEPLKRADLAMYQAKAAGKNTLRAFDPKMQAVVSARAAMESGLREGLAQGQFLLHYQAQVTQHQPGAPDRIIGAEVLLRWLHPQLGMVSPAEFIAVAEDSGLILPLGEWVLQTACRQLATWASQPEFAELTLAVNVSAKQFLQDGFVERVLAALYDSGARPQCLKLELTEGVLISNAETVSNKMHALKDAGVGFSLDDFGTGYSSLAYLKRLPLDQLKIDQGFVRDILLDPNDAAIARMVVMLAETLGLEVIAEGVETEAQRDFLRSQGCPSYQGYLFSRPVALAAFEQLLRSKRL</sequence>
<dbReference type="SUPFAM" id="SSF55073">
    <property type="entry name" value="Nucleotide cyclase"/>
    <property type="match status" value="1"/>
</dbReference>
<evidence type="ECO:0000256" key="2">
    <source>
        <dbReference type="SAM" id="Phobius"/>
    </source>
</evidence>
<feature type="domain" description="PAS" evidence="3">
    <location>
        <begin position="526"/>
        <end position="599"/>
    </location>
</feature>
<dbReference type="Proteomes" id="UP001221189">
    <property type="component" value="Unassembled WGS sequence"/>
</dbReference>
<dbReference type="Gene3D" id="6.10.340.10">
    <property type="match status" value="1"/>
</dbReference>
<dbReference type="PANTHER" id="PTHR44757:SF2">
    <property type="entry name" value="BIOFILM ARCHITECTURE MAINTENANCE PROTEIN MBAA"/>
    <property type="match status" value="1"/>
</dbReference>
<dbReference type="PROSITE" id="PS50887">
    <property type="entry name" value="GGDEF"/>
    <property type="match status" value="1"/>
</dbReference>
<dbReference type="Gene3D" id="3.20.20.450">
    <property type="entry name" value="EAL domain"/>
    <property type="match status" value="1"/>
</dbReference>
<dbReference type="Pfam" id="PF13426">
    <property type="entry name" value="PAS_9"/>
    <property type="match status" value="1"/>
</dbReference>
<dbReference type="CDD" id="cd00130">
    <property type="entry name" value="PAS"/>
    <property type="match status" value="2"/>
</dbReference>
<keyword evidence="2" id="KW-0472">Membrane</keyword>
<dbReference type="InterPro" id="IPR029787">
    <property type="entry name" value="Nucleotide_cyclase"/>
</dbReference>
<feature type="transmembrane region" description="Helical" evidence="2">
    <location>
        <begin position="12"/>
        <end position="32"/>
    </location>
</feature>
<dbReference type="InterPro" id="IPR001633">
    <property type="entry name" value="EAL_dom"/>
</dbReference>
<feature type="domain" description="PAC" evidence="4">
    <location>
        <begin position="604"/>
        <end position="656"/>
    </location>
</feature>
<dbReference type="InterPro" id="IPR013767">
    <property type="entry name" value="PAS_fold"/>
</dbReference>
<dbReference type="PROSITE" id="PS50113">
    <property type="entry name" value="PAC"/>
    <property type="match status" value="2"/>
</dbReference>
<dbReference type="SUPFAM" id="SSF141868">
    <property type="entry name" value="EAL domain-like"/>
    <property type="match status" value="1"/>
</dbReference>
<organism evidence="8 9">
    <name type="scientific">Roseateles albus</name>
    <dbReference type="NCBI Taxonomy" id="2987525"/>
    <lineage>
        <taxon>Bacteria</taxon>
        <taxon>Pseudomonadati</taxon>
        <taxon>Pseudomonadota</taxon>
        <taxon>Betaproteobacteria</taxon>
        <taxon>Burkholderiales</taxon>
        <taxon>Sphaerotilaceae</taxon>
        <taxon>Roseateles</taxon>
    </lineage>
</organism>
<dbReference type="PROSITE" id="PS50885">
    <property type="entry name" value="HAMP"/>
    <property type="match status" value="1"/>
</dbReference>
<dbReference type="SMART" id="SM00052">
    <property type="entry name" value="EAL"/>
    <property type="match status" value="1"/>
</dbReference>
<feature type="domain" description="HAMP" evidence="6">
    <location>
        <begin position="326"/>
        <end position="380"/>
    </location>
</feature>
<dbReference type="RefSeq" id="WP_273599029.1">
    <property type="nucleotide sequence ID" value="NZ_JAQQXT010000002.1"/>
</dbReference>
<dbReference type="Pfam" id="PF00563">
    <property type="entry name" value="EAL"/>
    <property type="match status" value="1"/>
</dbReference>
<gene>
    <name evidence="8" type="ORF">PRZ03_03360</name>
</gene>
<dbReference type="InterPro" id="IPR035919">
    <property type="entry name" value="EAL_sf"/>
</dbReference>
<dbReference type="EMBL" id="JAQQXT010000002">
    <property type="protein sequence ID" value="MDC8770599.1"/>
    <property type="molecule type" value="Genomic_DNA"/>
</dbReference>
<evidence type="ECO:0000313" key="9">
    <source>
        <dbReference type="Proteomes" id="UP001221189"/>
    </source>
</evidence>
<evidence type="ECO:0000256" key="1">
    <source>
        <dbReference type="SAM" id="Coils"/>
    </source>
</evidence>
<accession>A0ABT5KAK9</accession>
<dbReference type="NCBIfam" id="TIGR00229">
    <property type="entry name" value="sensory_box"/>
    <property type="match status" value="2"/>
</dbReference>
<dbReference type="InterPro" id="IPR035965">
    <property type="entry name" value="PAS-like_dom_sf"/>
</dbReference>
<evidence type="ECO:0000259" key="3">
    <source>
        <dbReference type="PROSITE" id="PS50112"/>
    </source>
</evidence>
<dbReference type="Gene3D" id="3.30.450.20">
    <property type="entry name" value="PAS domain"/>
    <property type="match status" value="3"/>
</dbReference>
<dbReference type="InterPro" id="IPR001610">
    <property type="entry name" value="PAC"/>
</dbReference>
<keyword evidence="2" id="KW-0812">Transmembrane</keyword>
<dbReference type="SMART" id="SM00091">
    <property type="entry name" value="PAS"/>
    <property type="match status" value="2"/>
</dbReference>
<name>A0ABT5KAK9_9BURK</name>
<dbReference type="InterPro" id="IPR043128">
    <property type="entry name" value="Rev_trsase/Diguanyl_cyclase"/>
</dbReference>
<dbReference type="CDD" id="cd01948">
    <property type="entry name" value="EAL"/>
    <property type="match status" value="1"/>
</dbReference>
<feature type="domain" description="EAL" evidence="5">
    <location>
        <begin position="961"/>
        <end position="1220"/>
    </location>
</feature>
<evidence type="ECO:0000259" key="7">
    <source>
        <dbReference type="PROSITE" id="PS50887"/>
    </source>
</evidence>
<dbReference type="SMART" id="SM00267">
    <property type="entry name" value="GGDEF"/>
    <property type="match status" value="1"/>
</dbReference>
<dbReference type="Pfam" id="PF00989">
    <property type="entry name" value="PAS"/>
    <property type="match status" value="1"/>
</dbReference>
<dbReference type="CDD" id="cd01949">
    <property type="entry name" value="GGDEF"/>
    <property type="match status" value="1"/>
</dbReference>
<dbReference type="Gene3D" id="2.10.70.100">
    <property type="match status" value="1"/>
</dbReference>
<evidence type="ECO:0000313" key="8">
    <source>
        <dbReference type="EMBL" id="MDC8770599.1"/>
    </source>
</evidence>
<reference evidence="8 9" key="1">
    <citation type="submission" date="2022-10" db="EMBL/GenBank/DDBJ databases">
        <title>Paucibacter sp. hw1 Genome sequencing.</title>
        <authorList>
            <person name="Park S."/>
        </authorList>
    </citation>
    <scope>NUCLEOTIDE SEQUENCE [LARGE SCALE GENOMIC DNA]</scope>
    <source>
        <strain evidence="9">hw1</strain>
    </source>
</reference>
<dbReference type="InterPro" id="IPR000700">
    <property type="entry name" value="PAS-assoc_C"/>
</dbReference>
<evidence type="ECO:0000259" key="4">
    <source>
        <dbReference type="PROSITE" id="PS50113"/>
    </source>
</evidence>
<dbReference type="SMART" id="SM00304">
    <property type="entry name" value="HAMP"/>
    <property type="match status" value="1"/>
</dbReference>
<dbReference type="PROSITE" id="PS50112">
    <property type="entry name" value="PAS"/>
    <property type="match status" value="1"/>
</dbReference>
<feature type="coiled-coil region" evidence="1">
    <location>
        <begin position="372"/>
        <end position="399"/>
    </location>
</feature>
<keyword evidence="2" id="KW-1133">Transmembrane helix</keyword>
<dbReference type="NCBIfam" id="TIGR00254">
    <property type="entry name" value="GGDEF"/>
    <property type="match status" value="1"/>
</dbReference>
<feature type="domain" description="PAC" evidence="4">
    <location>
        <begin position="731"/>
        <end position="782"/>
    </location>
</feature>
<protein>
    <submittedName>
        <fullName evidence="8">EAL domain-containing protein</fullName>
    </submittedName>
</protein>
<proteinExistence type="predicted"/>
<dbReference type="InterPro" id="IPR003660">
    <property type="entry name" value="HAMP_dom"/>
</dbReference>
<dbReference type="CDD" id="cd06225">
    <property type="entry name" value="HAMP"/>
    <property type="match status" value="1"/>
</dbReference>
<dbReference type="PROSITE" id="PS50883">
    <property type="entry name" value="EAL"/>
    <property type="match status" value="1"/>
</dbReference>
<dbReference type="InterPro" id="IPR000014">
    <property type="entry name" value="PAS"/>
</dbReference>
<dbReference type="SMART" id="SM00086">
    <property type="entry name" value="PAC"/>
    <property type="match status" value="3"/>
</dbReference>
<dbReference type="InterPro" id="IPR052155">
    <property type="entry name" value="Biofilm_reg_signaling"/>
</dbReference>
<dbReference type="Pfam" id="PF00672">
    <property type="entry name" value="HAMP"/>
    <property type="match status" value="1"/>
</dbReference>
<keyword evidence="9" id="KW-1185">Reference proteome</keyword>
<feature type="domain" description="GGDEF" evidence="7">
    <location>
        <begin position="814"/>
        <end position="952"/>
    </location>
</feature>
<dbReference type="InterPro" id="IPR000160">
    <property type="entry name" value="GGDEF_dom"/>
</dbReference>
<keyword evidence="1" id="KW-0175">Coiled coil</keyword>
<dbReference type="Pfam" id="PF00990">
    <property type="entry name" value="GGDEF"/>
    <property type="match status" value="1"/>
</dbReference>
<comment type="caution">
    <text evidence="8">The sequence shown here is derived from an EMBL/GenBank/DDBJ whole genome shotgun (WGS) entry which is preliminary data.</text>
</comment>
<evidence type="ECO:0000259" key="6">
    <source>
        <dbReference type="PROSITE" id="PS50885"/>
    </source>
</evidence>
<dbReference type="SUPFAM" id="SSF55785">
    <property type="entry name" value="PYP-like sensor domain (PAS domain)"/>
    <property type="match status" value="3"/>
</dbReference>
<dbReference type="Gene3D" id="3.30.70.270">
    <property type="match status" value="1"/>
</dbReference>
<evidence type="ECO:0000259" key="5">
    <source>
        <dbReference type="PROSITE" id="PS50883"/>
    </source>
</evidence>